<dbReference type="InterPro" id="IPR013727">
    <property type="entry name" value="2CSK_N"/>
</dbReference>
<keyword evidence="8 15" id="KW-0418">Kinase</keyword>
<evidence type="ECO:0000256" key="6">
    <source>
        <dbReference type="ARBA" id="ARBA00022692"/>
    </source>
</evidence>
<protein>
    <recommendedName>
        <fullName evidence="3">histidine kinase</fullName>
        <ecNumber evidence="3">2.7.13.3</ecNumber>
    </recommendedName>
</protein>
<dbReference type="InterPro" id="IPR003661">
    <property type="entry name" value="HisK_dim/P_dom"/>
</dbReference>
<dbReference type="RefSeq" id="WP_151095687.1">
    <property type="nucleotide sequence ID" value="NZ_JBLZNM010000025.1"/>
</dbReference>
<dbReference type="Pfam" id="PF08521">
    <property type="entry name" value="2CSK_N"/>
    <property type="match status" value="1"/>
</dbReference>
<dbReference type="InterPro" id="IPR005467">
    <property type="entry name" value="His_kinase_dom"/>
</dbReference>
<evidence type="ECO:0000256" key="4">
    <source>
        <dbReference type="ARBA" id="ARBA00022553"/>
    </source>
</evidence>
<dbReference type="InterPro" id="IPR003594">
    <property type="entry name" value="HATPase_dom"/>
</dbReference>
<evidence type="ECO:0000256" key="7">
    <source>
        <dbReference type="ARBA" id="ARBA00022741"/>
    </source>
</evidence>
<evidence type="ECO:0000256" key="9">
    <source>
        <dbReference type="ARBA" id="ARBA00022840"/>
    </source>
</evidence>
<evidence type="ECO:0000256" key="11">
    <source>
        <dbReference type="ARBA" id="ARBA00023012"/>
    </source>
</evidence>
<evidence type="ECO:0000256" key="12">
    <source>
        <dbReference type="ARBA" id="ARBA00023136"/>
    </source>
</evidence>
<dbReference type="InterPro" id="IPR036890">
    <property type="entry name" value="HATPase_C_sf"/>
</dbReference>
<evidence type="ECO:0000256" key="3">
    <source>
        <dbReference type="ARBA" id="ARBA00012438"/>
    </source>
</evidence>
<dbReference type="PRINTS" id="PR00344">
    <property type="entry name" value="BCTRLSENSOR"/>
</dbReference>
<dbReference type="SMART" id="SM00387">
    <property type="entry name" value="HATPase_c"/>
    <property type="match status" value="1"/>
</dbReference>
<comment type="catalytic activity">
    <reaction evidence="1">
        <text>ATP + protein L-histidine = ADP + protein N-phospho-L-histidine.</text>
        <dbReference type="EC" id="2.7.13.3"/>
    </reaction>
</comment>
<dbReference type="PROSITE" id="PS50109">
    <property type="entry name" value="HIS_KIN"/>
    <property type="match status" value="1"/>
</dbReference>
<keyword evidence="7" id="KW-0547">Nucleotide-binding</keyword>
<feature type="transmembrane region" description="Helical" evidence="13">
    <location>
        <begin position="6"/>
        <end position="30"/>
    </location>
</feature>
<reference evidence="15 16" key="1">
    <citation type="submission" date="2019-09" db="EMBL/GenBank/DDBJ databases">
        <title>Biological control of the noxious weed angled onion (Allium triquetrum) thwarted by endophytic bacteria in Victoria, Australia.</title>
        <authorList>
            <person name="Tehranchian P."/>
            <person name="Adair R.J."/>
            <person name="Van T.H."/>
            <person name="Morrison P.D."/>
            <person name="Williams H."/>
            <person name="Lawrie A.C."/>
        </authorList>
    </citation>
    <scope>NUCLEOTIDE SEQUENCE [LARGE SCALE GENOMIC DNA]</scope>
    <source>
        <strain evidence="15 16">RPTAtOch1</strain>
    </source>
</reference>
<evidence type="ECO:0000313" key="16">
    <source>
        <dbReference type="Proteomes" id="UP000327108"/>
    </source>
</evidence>
<dbReference type="Gene3D" id="1.10.287.130">
    <property type="match status" value="1"/>
</dbReference>
<keyword evidence="6 13" id="KW-0812">Transmembrane</keyword>
<dbReference type="AlphaFoldDB" id="A0A5N1JI84"/>
<evidence type="ECO:0000256" key="13">
    <source>
        <dbReference type="SAM" id="Phobius"/>
    </source>
</evidence>
<keyword evidence="5" id="KW-0808">Transferase</keyword>
<dbReference type="GO" id="GO:0000155">
    <property type="term" value="F:phosphorelay sensor kinase activity"/>
    <property type="evidence" value="ECO:0007669"/>
    <property type="project" value="InterPro"/>
</dbReference>
<keyword evidence="10 13" id="KW-1133">Transmembrane helix</keyword>
<keyword evidence="9" id="KW-0067">ATP-binding</keyword>
<dbReference type="SMART" id="SM00388">
    <property type="entry name" value="HisKA"/>
    <property type="match status" value="1"/>
</dbReference>
<keyword evidence="16" id="KW-1185">Reference proteome</keyword>
<dbReference type="Gene3D" id="3.30.565.10">
    <property type="entry name" value="Histidine kinase-like ATPase, C-terminal domain"/>
    <property type="match status" value="1"/>
</dbReference>
<evidence type="ECO:0000256" key="1">
    <source>
        <dbReference type="ARBA" id="ARBA00000085"/>
    </source>
</evidence>
<dbReference type="Pfam" id="PF00512">
    <property type="entry name" value="HisKA"/>
    <property type="match status" value="1"/>
</dbReference>
<dbReference type="GO" id="GO:0005886">
    <property type="term" value="C:plasma membrane"/>
    <property type="evidence" value="ECO:0007669"/>
    <property type="project" value="TreeGrafter"/>
</dbReference>
<evidence type="ECO:0000256" key="10">
    <source>
        <dbReference type="ARBA" id="ARBA00022989"/>
    </source>
</evidence>
<dbReference type="GO" id="GO:0005524">
    <property type="term" value="F:ATP binding"/>
    <property type="evidence" value="ECO:0007669"/>
    <property type="project" value="UniProtKB-KW"/>
</dbReference>
<feature type="domain" description="Histidine kinase" evidence="14">
    <location>
        <begin position="248"/>
        <end position="461"/>
    </location>
</feature>
<dbReference type="InterPro" id="IPR050428">
    <property type="entry name" value="TCS_sensor_his_kinase"/>
</dbReference>
<dbReference type="InterPro" id="IPR004358">
    <property type="entry name" value="Sig_transdc_His_kin-like_C"/>
</dbReference>
<evidence type="ECO:0000259" key="14">
    <source>
        <dbReference type="PROSITE" id="PS50109"/>
    </source>
</evidence>
<feature type="transmembrane region" description="Helical" evidence="13">
    <location>
        <begin position="164"/>
        <end position="187"/>
    </location>
</feature>
<dbReference type="Proteomes" id="UP000327108">
    <property type="component" value="Unassembled WGS sequence"/>
</dbReference>
<evidence type="ECO:0000256" key="8">
    <source>
        <dbReference type="ARBA" id="ARBA00022777"/>
    </source>
</evidence>
<organism evidence="15 16">
    <name type="scientific">Ochrobactrum quorumnocens</name>
    <dbReference type="NCBI Taxonomy" id="271865"/>
    <lineage>
        <taxon>Bacteria</taxon>
        <taxon>Pseudomonadati</taxon>
        <taxon>Pseudomonadota</taxon>
        <taxon>Alphaproteobacteria</taxon>
        <taxon>Hyphomicrobiales</taxon>
        <taxon>Brucellaceae</taxon>
        <taxon>Brucella/Ochrobactrum group</taxon>
        <taxon>Ochrobactrum</taxon>
    </lineage>
</organism>
<gene>
    <name evidence="15" type="ORF">F3W84_21790</name>
</gene>
<dbReference type="Pfam" id="PF02518">
    <property type="entry name" value="HATPase_c"/>
    <property type="match status" value="1"/>
</dbReference>
<dbReference type="SUPFAM" id="SSF47384">
    <property type="entry name" value="Homodimeric domain of signal transducing histidine kinase"/>
    <property type="match status" value="1"/>
</dbReference>
<dbReference type="SUPFAM" id="SSF55874">
    <property type="entry name" value="ATPase domain of HSP90 chaperone/DNA topoisomerase II/histidine kinase"/>
    <property type="match status" value="1"/>
</dbReference>
<dbReference type="EC" id="2.7.13.3" evidence="3"/>
<comment type="caution">
    <text evidence="15">The sequence shown here is derived from an EMBL/GenBank/DDBJ whole genome shotgun (WGS) entry which is preliminary data.</text>
</comment>
<evidence type="ECO:0000256" key="5">
    <source>
        <dbReference type="ARBA" id="ARBA00022679"/>
    </source>
</evidence>
<accession>A0A5N1JI84</accession>
<keyword evidence="11" id="KW-0902">Two-component regulatory system</keyword>
<keyword evidence="12 13" id="KW-0472">Membrane</keyword>
<dbReference type="PANTHER" id="PTHR45436">
    <property type="entry name" value="SENSOR HISTIDINE KINASE YKOH"/>
    <property type="match status" value="1"/>
</dbReference>
<dbReference type="PANTHER" id="PTHR45436:SF14">
    <property type="entry name" value="SENSOR PROTEIN QSEC"/>
    <property type="match status" value="1"/>
</dbReference>
<dbReference type="CDD" id="cd00082">
    <property type="entry name" value="HisKA"/>
    <property type="match status" value="1"/>
</dbReference>
<evidence type="ECO:0000313" key="15">
    <source>
        <dbReference type="EMBL" id="KAA9356140.1"/>
    </source>
</evidence>
<proteinExistence type="predicted"/>
<evidence type="ECO:0000256" key="2">
    <source>
        <dbReference type="ARBA" id="ARBA00004141"/>
    </source>
</evidence>
<keyword evidence="4" id="KW-0597">Phosphoprotein</keyword>
<sequence length="464" mass="51330">MKKPTLAWSLIIRVAPTSLLALVVIGALAFQSATYEINRIYDAQLITDANTLWSLLQNYILKHDFNPPRQFNDPDLTMGDQMALNTNLRDFADARMFRVWKGHHLSIISASAFSPDQAMSVLGLSTALYDGEPWRVYTLKISTAPIVIEVAEKTMLRRHLVAKILLNLILPLIVLIPIITVLIWIGIQKGLGAVHGFVRQIRNRSPDDLSLITTETLPRDLLPFGESVNLLLSKLDRSLTAERQFADHVAHQLRTPQASLRLLLQMLQQAEQEEERTMILNNLVRSNDKALRLIEQLLQSGRVNHQDLTISPVNLYDVAASILAELGETIRSKAQDVVLSGCENAWVDTDEALLRLLFENIFENAVKYSPTSGRVQVLIGGAGDNTWLVQVCDTGPGIPAHQAEAVFQRFFRIPGSKRPEGTGLGLTIAADAAKRLSAAIALGVPAYGYGLRADIRIPASDEGF</sequence>
<dbReference type="InterPro" id="IPR036097">
    <property type="entry name" value="HisK_dim/P_sf"/>
</dbReference>
<name>A0A5N1JI84_9HYPH</name>
<dbReference type="EMBL" id="VYXQ01000030">
    <property type="protein sequence ID" value="KAA9356140.1"/>
    <property type="molecule type" value="Genomic_DNA"/>
</dbReference>
<comment type="subcellular location">
    <subcellularLocation>
        <location evidence="2">Membrane</location>
        <topology evidence="2">Multi-pass membrane protein</topology>
    </subcellularLocation>
</comment>